<dbReference type="Gene3D" id="1.10.12.10">
    <property type="entry name" value="Lyase 2-enoyl-coa Hydratase, Chain A, domain 2"/>
    <property type="match status" value="1"/>
</dbReference>
<sequence>MNARKGISYSLRYVQRSLQSSSCKNSLLGDRRLSMSHTCQTQTQTAAEPLTIATQEKGIRTICLNDPRKRNALSLAMLQSLHSDLIRDQDSLRVIIIKAKGPVFSAGHDLKELTKETGSGYHEEVFSTCTNVMDLIQDLPVPVIAQVNGLATAAGCQLVATCDIAVASTGSHFATPGVSVGLFCTTPGVAVGRSLPKKVALEMLFTGRPISAQDALLHGLVSKVVPEDQVEEETLKIAERICETSKSVVALGKAAFYSQMALERKHAYRFAEKIMVQNLQLNDAQEGIQAFIHKRKPEWTQ</sequence>
<dbReference type="AlphaFoldDB" id="A0A8S3YX34"/>
<organism evidence="8 9">
    <name type="scientific">Candidula unifasciata</name>
    <dbReference type="NCBI Taxonomy" id="100452"/>
    <lineage>
        <taxon>Eukaryota</taxon>
        <taxon>Metazoa</taxon>
        <taxon>Spiralia</taxon>
        <taxon>Lophotrochozoa</taxon>
        <taxon>Mollusca</taxon>
        <taxon>Gastropoda</taxon>
        <taxon>Heterobranchia</taxon>
        <taxon>Euthyneura</taxon>
        <taxon>Panpulmonata</taxon>
        <taxon>Eupulmonata</taxon>
        <taxon>Stylommatophora</taxon>
        <taxon>Helicina</taxon>
        <taxon>Helicoidea</taxon>
        <taxon>Geomitridae</taxon>
        <taxon>Candidula</taxon>
    </lineage>
</organism>
<evidence type="ECO:0000256" key="3">
    <source>
        <dbReference type="ARBA" id="ARBA00022946"/>
    </source>
</evidence>
<evidence type="ECO:0000256" key="1">
    <source>
        <dbReference type="ARBA" id="ARBA00004173"/>
    </source>
</evidence>
<dbReference type="Gene3D" id="3.90.226.10">
    <property type="entry name" value="2-enoyl-CoA Hydratase, Chain A, domain 1"/>
    <property type="match status" value="1"/>
</dbReference>
<keyword evidence="3" id="KW-0809">Transit peptide</keyword>
<comment type="caution">
    <text evidence="8">The sequence shown here is derived from an EMBL/GenBank/DDBJ whole genome shotgun (WGS) entry which is preliminary data.</text>
</comment>
<proteinExistence type="predicted"/>
<evidence type="ECO:0000313" key="9">
    <source>
        <dbReference type="Proteomes" id="UP000678393"/>
    </source>
</evidence>
<dbReference type="InterPro" id="IPR001753">
    <property type="entry name" value="Enoyl-CoA_hydra/iso"/>
</dbReference>
<dbReference type="EMBL" id="CAJHNH020001101">
    <property type="protein sequence ID" value="CAG5121494.1"/>
    <property type="molecule type" value="Genomic_DNA"/>
</dbReference>
<dbReference type="NCBIfam" id="NF006008">
    <property type="entry name" value="PRK08139.1"/>
    <property type="match status" value="1"/>
</dbReference>
<comment type="subcellular location">
    <subcellularLocation>
        <location evidence="1">Mitochondrion</location>
    </subcellularLocation>
</comment>
<accession>A0A8S3YX34</accession>
<dbReference type="CDD" id="cd06558">
    <property type="entry name" value="crotonase-like"/>
    <property type="match status" value="1"/>
</dbReference>
<dbReference type="Pfam" id="PF00378">
    <property type="entry name" value="ECH_1"/>
    <property type="match status" value="1"/>
</dbReference>
<keyword evidence="9" id="KW-1185">Reference proteome</keyword>
<dbReference type="GO" id="GO:0006631">
    <property type="term" value="P:fatty acid metabolic process"/>
    <property type="evidence" value="ECO:0007669"/>
    <property type="project" value="UniProtKB-KW"/>
</dbReference>
<dbReference type="GO" id="GO:0005739">
    <property type="term" value="C:mitochondrion"/>
    <property type="evidence" value="ECO:0007669"/>
    <property type="project" value="UniProtKB-SubCell"/>
</dbReference>
<dbReference type="GO" id="GO:0016836">
    <property type="term" value="F:hydro-lyase activity"/>
    <property type="evidence" value="ECO:0007669"/>
    <property type="project" value="TreeGrafter"/>
</dbReference>
<dbReference type="Proteomes" id="UP000678393">
    <property type="component" value="Unassembled WGS sequence"/>
</dbReference>
<comment type="function">
    <text evidence="6">May play a role in fatty acid biosynthesis and insulin sensitivity.</text>
</comment>
<evidence type="ECO:0000313" key="8">
    <source>
        <dbReference type="EMBL" id="CAG5121494.1"/>
    </source>
</evidence>
<evidence type="ECO:0000256" key="6">
    <source>
        <dbReference type="ARBA" id="ARBA00037410"/>
    </source>
</evidence>
<dbReference type="InterPro" id="IPR052377">
    <property type="entry name" value="Mitochondrial_ECH-domain"/>
</dbReference>
<keyword evidence="4" id="KW-0443">Lipid metabolism</keyword>
<reference evidence="8" key="1">
    <citation type="submission" date="2021-04" db="EMBL/GenBank/DDBJ databases">
        <authorList>
            <consortium name="Molecular Ecology Group"/>
        </authorList>
    </citation>
    <scope>NUCLEOTIDE SEQUENCE</scope>
</reference>
<gene>
    <name evidence="8" type="ORF">CUNI_LOCUS7052</name>
</gene>
<evidence type="ECO:0000256" key="5">
    <source>
        <dbReference type="ARBA" id="ARBA00023128"/>
    </source>
</evidence>
<dbReference type="PANTHER" id="PTHR43602:SF1">
    <property type="entry name" value="ENOYL-COA HYDRATASE DOMAIN-CONTAINING PROTEIN 3, MITOCHONDRIAL"/>
    <property type="match status" value="1"/>
</dbReference>
<protein>
    <recommendedName>
        <fullName evidence="7">Enoyl-CoA hydratase domain-containing protein 3, mitochondrial</fullName>
    </recommendedName>
</protein>
<keyword evidence="5" id="KW-0496">Mitochondrion</keyword>
<dbReference type="PANTHER" id="PTHR43602">
    <property type="match status" value="1"/>
</dbReference>
<evidence type="ECO:0000256" key="2">
    <source>
        <dbReference type="ARBA" id="ARBA00022832"/>
    </source>
</evidence>
<evidence type="ECO:0000256" key="7">
    <source>
        <dbReference type="ARBA" id="ARBA00040545"/>
    </source>
</evidence>
<evidence type="ECO:0000256" key="4">
    <source>
        <dbReference type="ARBA" id="ARBA00023098"/>
    </source>
</evidence>
<dbReference type="OrthoDB" id="2139957at2759"/>
<dbReference type="SUPFAM" id="SSF52096">
    <property type="entry name" value="ClpP/crotonase"/>
    <property type="match status" value="1"/>
</dbReference>
<dbReference type="InterPro" id="IPR014748">
    <property type="entry name" value="Enoyl-CoA_hydra_C"/>
</dbReference>
<dbReference type="InterPro" id="IPR029045">
    <property type="entry name" value="ClpP/crotonase-like_dom_sf"/>
</dbReference>
<keyword evidence="2" id="KW-0276">Fatty acid metabolism</keyword>
<name>A0A8S3YX34_9EUPU</name>